<proteinExistence type="inferred from homology"/>
<organism evidence="9 10">
    <name type="scientific">Elsinoe australis</name>
    <dbReference type="NCBI Taxonomy" id="40998"/>
    <lineage>
        <taxon>Eukaryota</taxon>
        <taxon>Fungi</taxon>
        <taxon>Dikarya</taxon>
        <taxon>Ascomycota</taxon>
        <taxon>Pezizomycotina</taxon>
        <taxon>Dothideomycetes</taxon>
        <taxon>Dothideomycetidae</taxon>
        <taxon>Myriangiales</taxon>
        <taxon>Elsinoaceae</taxon>
        <taxon>Elsinoe</taxon>
    </lineage>
</organism>
<evidence type="ECO:0000313" key="9">
    <source>
        <dbReference type="EMBL" id="TKX22522.1"/>
    </source>
</evidence>
<dbReference type="Pfam" id="PF20684">
    <property type="entry name" value="Fung_rhodopsin"/>
    <property type="match status" value="1"/>
</dbReference>
<gene>
    <name evidence="9" type="ORF">C1H76_5305</name>
</gene>
<evidence type="ECO:0000256" key="2">
    <source>
        <dbReference type="ARBA" id="ARBA00022692"/>
    </source>
</evidence>
<feature type="region of interest" description="Disordered" evidence="6">
    <location>
        <begin position="128"/>
        <end position="154"/>
    </location>
</feature>
<feature type="domain" description="Rhodopsin" evidence="8">
    <location>
        <begin position="13"/>
        <end position="112"/>
    </location>
</feature>
<evidence type="ECO:0000256" key="7">
    <source>
        <dbReference type="SAM" id="Phobius"/>
    </source>
</evidence>
<evidence type="ECO:0000256" key="1">
    <source>
        <dbReference type="ARBA" id="ARBA00004141"/>
    </source>
</evidence>
<dbReference type="PANTHER" id="PTHR33048">
    <property type="entry name" value="PTH11-LIKE INTEGRAL MEMBRANE PROTEIN (AFU_ORTHOLOGUE AFUA_5G11245)"/>
    <property type="match status" value="1"/>
</dbReference>
<sequence length="192" mass="20422">MATAKCFPISTFTGLGVANSVVTIATDLLLALLPIPIVWKLHASMRTKIALMAVLALGLIACTAGAVKVYYQLTFLSQPDRYFTNSFPVWGALEICIAILAGNLPTLKPLFASFFAFTSSAVKYGSRTGQSRTTKTKDNASRLGNLTARNDDPAGGDVDQIDIKMGATGEVDASVIVKEITITQAEVDSKET</sequence>
<feature type="transmembrane region" description="Helical" evidence="7">
    <location>
        <begin position="17"/>
        <end position="37"/>
    </location>
</feature>
<keyword evidence="3 7" id="KW-1133">Transmembrane helix</keyword>
<evidence type="ECO:0000259" key="8">
    <source>
        <dbReference type="Pfam" id="PF20684"/>
    </source>
</evidence>
<name>A0A4V6DTY5_9PEZI</name>
<dbReference type="GO" id="GO:0016020">
    <property type="term" value="C:membrane"/>
    <property type="evidence" value="ECO:0007669"/>
    <property type="project" value="UniProtKB-SubCell"/>
</dbReference>
<comment type="similarity">
    <text evidence="5">Belongs to the SAT4 family.</text>
</comment>
<accession>A0A4V6DTY5</accession>
<dbReference type="EMBL" id="PTQR01000066">
    <property type="protein sequence ID" value="TKX22522.1"/>
    <property type="molecule type" value="Genomic_DNA"/>
</dbReference>
<comment type="subcellular location">
    <subcellularLocation>
        <location evidence="1">Membrane</location>
        <topology evidence="1">Multi-pass membrane protein</topology>
    </subcellularLocation>
</comment>
<dbReference type="Proteomes" id="UP000308133">
    <property type="component" value="Unassembled WGS sequence"/>
</dbReference>
<comment type="caution">
    <text evidence="9">The sequence shown here is derived from an EMBL/GenBank/DDBJ whole genome shotgun (WGS) entry which is preliminary data.</text>
</comment>
<dbReference type="InterPro" id="IPR052337">
    <property type="entry name" value="SAT4-like"/>
</dbReference>
<protein>
    <recommendedName>
        <fullName evidence="8">Rhodopsin domain-containing protein</fullName>
    </recommendedName>
</protein>
<evidence type="ECO:0000256" key="6">
    <source>
        <dbReference type="SAM" id="MobiDB-lite"/>
    </source>
</evidence>
<feature type="transmembrane region" description="Helical" evidence="7">
    <location>
        <begin position="91"/>
        <end position="117"/>
    </location>
</feature>
<keyword evidence="2 7" id="KW-0812">Transmembrane</keyword>
<dbReference type="InterPro" id="IPR049326">
    <property type="entry name" value="Rhodopsin_dom_fungi"/>
</dbReference>
<evidence type="ECO:0000256" key="5">
    <source>
        <dbReference type="ARBA" id="ARBA00038359"/>
    </source>
</evidence>
<reference evidence="9 10" key="1">
    <citation type="submission" date="2018-02" db="EMBL/GenBank/DDBJ databases">
        <title>Draft genome sequences of Elsinoe sp., causing black scab on jojoba.</title>
        <authorList>
            <person name="Stodart B."/>
            <person name="Jeffress S."/>
            <person name="Ash G."/>
            <person name="Arun Chinnappa K."/>
        </authorList>
    </citation>
    <scope>NUCLEOTIDE SEQUENCE [LARGE SCALE GENOMIC DNA]</scope>
    <source>
        <strain evidence="9 10">Hillstone_2</strain>
    </source>
</reference>
<evidence type="ECO:0000256" key="4">
    <source>
        <dbReference type="ARBA" id="ARBA00023136"/>
    </source>
</evidence>
<keyword evidence="4 7" id="KW-0472">Membrane</keyword>
<dbReference type="AlphaFoldDB" id="A0A4V6DTY5"/>
<dbReference type="PANTHER" id="PTHR33048:SF167">
    <property type="entry name" value="INTEGRAL MEMBRANE PROTEIN"/>
    <property type="match status" value="1"/>
</dbReference>
<feature type="transmembrane region" description="Helical" evidence="7">
    <location>
        <begin position="49"/>
        <end position="71"/>
    </location>
</feature>
<evidence type="ECO:0000256" key="3">
    <source>
        <dbReference type="ARBA" id="ARBA00022989"/>
    </source>
</evidence>
<evidence type="ECO:0000313" key="10">
    <source>
        <dbReference type="Proteomes" id="UP000308133"/>
    </source>
</evidence>